<name>X1QXI7_9ZZZZ</name>
<comment type="caution">
    <text evidence="1">The sequence shown here is derived from an EMBL/GenBank/DDBJ whole genome shotgun (WGS) entry which is preliminary data.</text>
</comment>
<protein>
    <submittedName>
        <fullName evidence="1">Uncharacterized protein</fullName>
    </submittedName>
</protein>
<accession>X1QXI7</accession>
<proteinExistence type="predicted"/>
<organism evidence="1">
    <name type="scientific">marine sediment metagenome</name>
    <dbReference type="NCBI Taxonomy" id="412755"/>
    <lineage>
        <taxon>unclassified sequences</taxon>
        <taxon>metagenomes</taxon>
        <taxon>ecological metagenomes</taxon>
    </lineage>
</organism>
<feature type="non-terminal residue" evidence="1">
    <location>
        <position position="160"/>
    </location>
</feature>
<dbReference type="AlphaFoldDB" id="X1QXI7"/>
<reference evidence="1" key="1">
    <citation type="journal article" date="2014" name="Front. Microbiol.">
        <title>High frequency of phylogenetically diverse reductive dehalogenase-homologous genes in deep subseafloor sedimentary metagenomes.</title>
        <authorList>
            <person name="Kawai M."/>
            <person name="Futagami T."/>
            <person name="Toyoda A."/>
            <person name="Takaki Y."/>
            <person name="Nishi S."/>
            <person name="Hori S."/>
            <person name="Arai W."/>
            <person name="Tsubouchi T."/>
            <person name="Morono Y."/>
            <person name="Uchiyama I."/>
            <person name="Ito T."/>
            <person name="Fujiyama A."/>
            <person name="Inagaki F."/>
            <person name="Takami H."/>
        </authorList>
    </citation>
    <scope>NUCLEOTIDE SEQUENCE</scope>
    <source>
        <strain evidence="1">Expedition CK06-06</strain>
    </source>
</reference>
<sequence>MERNESRVKVPAWVVQEQLYHLEGREQRDEREGIGIVTYPGGIAIRQQLELFKGRFPDVYPGSYSLYHPLDDENVMAQLRGHLPDEAFWSRVKDFWEKAKKCDALRDAACERFTSGEKLAPLEPSRGPTPDEYITSGWAHRVLVRALSPELEGKECGKYY</sequence>
<gene>
    <name evidence="1" type="ORF">S12H4_23673</name>
</gene>
<evidence type="ECO:0000313" key="1">
    <source>
        <dbReference type="EMBL" id="GAI72973.1"/>
    </source>
</evidence>
<dbReference type="EMBL" id="BARW01012631">
    <property type="protein sequence ID" value="GAI72973.1"/>
    <property type="molecule type" value="Genomic_DNA"/>
</dbReference>